<evidence type="ECO:0000256" key="6">
    <source>
        <dbReference type="ARBA" id="ARBA00022989"/>
    </source>
</evidence>
<evidence type="ECO:0000313" key="17">
    <source>
        <dbReference type="Proteomes" id="UP000747542"/>
    </source>
</evidence>
<dbReference type="PANTHER" id="PTHR46959:SF2">
    <property type="entry name" value="SULFOQUINOVOSIDASE"/>
    <property type="match status" value="1"/>
</dbReference>
<evidence type="ECO:0000313" key="16">
    <source>
        <dbReference type="EMBL" id="KAG7170296.1"/>
    </source>
</evidence>
<evidence type="ECO:0000256" key="3">
    <source>
        <dbReference type="ARBA" id="ARBA00008685"/>
    </source>
</evidence>
<feature type="domain" description="Ionotropic glutamate receptor C-terminal" evidence="15">
    <location>
        <begin position="2"/>
        <end position="341"/>
    </location>
</feature>
<feature type="transmembrane region" description="Helical" evidence="14">
    <location>
        <begin position="84"/>
        <end position="103"/>
    </location>
</feature>
<dbReference type="Pfam" id="PF10613">
    <property type="entry name" value="Lig_chan-Glu_bd"/>
    <property type="match status" value="1"/>
</dbReference>
<dbReference type="InterPro" id="IPR048395">
    <property type="entry name" value="Glyco_hydro_31_C"/>
</dbReference>
<evidence type="ECO:0000256" key="7">
    <source>
        <dbReference type="ARBA" id="ARBA00023065"/>
    </source>
</evidence>
<name>A0A8J5K692_HOMAM</name>
<keyword evidence="5 14" id="KW-0812">Transmembrane</keyword>
<keyword evidence="17" id="KW-1185">Reference proteome</keyword>
<sequence>MWLVLPSDGNWGSPMPNGTFNGMVGMVQRQVVDFAIASFTITYIRDTVIDFTHAFYEEPTTILIPPPSEQNNFLAFLEPFSWQVWALTLASILVVGPLLWVLANVGNLPVLYPHNIRNVSYSLSRYVWDCAFALASQSTRMRQTEPVRVLHGMWWTFCVILIYTYTGTLIAFLTVPRMTSLINSLEELANQRKVLWTYRAKTAHDVLFSRERGVRTALIIVVSSPWAEQNAEASSTYSKIGSLLKERPELIVSTDKEGVDAVLGGRTAFIKEKSWLDFAMEADYKETNDCRLAQVSQVFFSAGFGWVLQEDSLYLQLFNTEILKMSQSGLFSIWKNQYWPKPNKCTAGGTAAASGPKPLQLKNFSGHFFIFGVGLCLAFLAHVGEKVVSRWSSGDDEPVFFHQAGHTLKASVEKHVICNTSHCSTYTDTRKTLTYSIARDEGNGTALYKPGEKRRTREERVPVGSQAPVYYLRVIPVGESEQVLRVRPYHAHAPYTPIFRVEPPTKAPHETRRSIVQARPPIRQISLEDKSNFKRQSSSSNSRGPDDLDLKGESRVTKVDTAPEHLRQWQLYTLVHTTWVGQVCDIALWYSMLHLCSIADSPSNQGTNQGFVMAGTITSLLPGVLTLFLLLTATLARAKLDFKLFQDGFIITVDGTEVEDEVLVKVEVTTFIEATISDFVYIILRSYEDTDLRIGLYVTEDLGDDGCSTVNVLVNVTHTINTYNRMWVRFYADEEERVWGGGEQYTYFNLRGHDFPIWTSEQVIIKVSVDPGTSQVWVGTTGPSPAWLTWTAALAGTTTPPTGLKPRSSPPEDIPFLSPIETKTHPFVSYQTLSLRYLVLNFTEATRHEVYVHDHKFSASMVWCPSLLKTVQTVTTRLGAQPQLPDWIMTGAALGVQRGTEEALAPILAPTRSTDHLIDWSSRHHRTYCVFLPQMLFYYDLAVAAGANVSALWIQDWSGTTETLFGHRVFWDWRWNQTYYPESRPKRYAVEAIWVTKRCHTTHYYCECKVPALSTPLINLTFLPDLDVAIQNLMEEGVRVMAYINPHLVEEGDMFREAAASGYLMTDAEGEVYKQDFGGFLAGTVDLFNPEANNWYRDEIIKNMVELGLGGWMADFGEYTALDMYSATGELYDPETRHNLLPEEWARCTREVLESSGQLGEVVPFMRSGGLGSSGYQVLAWAGDQNVDWSLSDGLATTIVAALSLAVSGMGVTHFDIGGYTTLPPLLTRSKELFLRSCEYAAFTPVMRTHEGNIPEANHQFYSDEDTLTLFARLSQIHATLLPYTRYLLQELSTTGTPVQRPLFLDFEEDIGSWDIEYQYLYGPDLLVAPVIHKGQETQTVYLPGGESGWVYLWEEEEEVLLGPANITVPVSLGYPAVYYREDSLWRPLFQEIVQEFGLAKKARWVSS</sequence>
<evidence type="ECO:0000256" key="8">
    <source>
        <dbReference type="ARBA" id="ARBA00023136"/>
    </source>
</evidence>
<dbReference type="SUPFAM" id="SSF53850">
    <property type="entry name" value="Periplasmic binding protein-like II"/>
    <property type="match status" value="1"/>
</dbReference>
<keyword evidence="10" id="KW-0325">Glycoprotein</keyword>
<dbReference type="SUPFAM" id="SSF74650">
    <property type="entry name" value="Galactose mutarotase-like"/>
    <property type="match status" value="1"/>
</dbReference>
<evidence type="ECO:0000256" key="2">
    <source>
        <dbReference type="ARBA" id="ARBA00007806"/>
    </source>
</evidence>
<dbReference type="Pfam" id="PF01055">
    <property type="entry name" value="Glyco_hydro_31_2nd"/>
    <property type="match status" value="1"/>
</dbReference>
<reference evidence="16" key="1">
    <citation type="journal article" date="2021" name="Sci. Adv.">
        <title>The American lobster genome reveals insights on longevity, neural, and immune adaptations.</title>
        <authorList>
            <person name="Polinski J.M."/>
            <person name="Zimin A.V."/>
            <person name="Clark K.F."/>
            <person name="Kohn A.B."/>
            <person name="Sadowski N."/>
            <person name="Timp W."/>
            <person name="Ptitsyn A."/>
            <person name="Khanna P."/>
            <person name="Romanova D.Y."/>
            <person name="Williams P."/>
            <person name="Greenwood S.J."/>
            <person name="Moroz L.L."/>
            <person name="Walt D.R."/>
            <person name="Bodnar A.G."/>
        </authorList>
    </citation>
    <scope>NUCLEOTIDE SEQUENCE</scope>
    <source>
        <strain evidence="16">GMGI-L3</strain>
    </source>
</reference>
<dbReference type="GO" id="GO:0030246">
    <property type="term" value="F:carbohydrate binding"/>
    <property type="evidence" value="ECO:0007669"/>
    <property type="project" value="InterPro"/>
</dbReference>
<feature type="transmembrane region" description="Helical" evidence="14">
    <location>
        <begin position="153"/>
        <end position="175"/>
    </location>
</feature>
<dbReference type="CDD" id="cd06594">
    <property type="entry name" value="GH31_glucosidase_YihQ"/>
    <property type="match status" value="1"/>
</dbReference>
<dbReference type="InterPro" id="IPR001320">
    <property type="entry name" value="Iontro_rcpt_C"/>
</dbReference>
<dbReference type="InterPro" id="IPR000322">
    <property type="entry name" value="Glyco_hydro_31_TIM"/>
</dbReference>
<dbReference type="SUPFAM" id="SSF51445">
    <property type="entry name" value="(Trans)glycosidases"/>
    <property type="match status" value="1"/>
</dbReference>
<proteinExistence type="inferred from homology"/>
<evidence type="ECO:0000259" key="15">
    <source>
        <dbReference type="SMART" id="SM00079"/>
    </source>
</evidence>
<comment type="caution">
    <text evidence="16">The sequence shown here is derived from an EMBL/GenBank/DDBJ whole genome shotgun (WGS) entry which is preliminary data.</text>
</comment>
<comment type="similarity">
    <text evidence="3">Belongs to the glutamate-gated ion channel (TC 1.A.10.1) family.</text>
</comment>
<dbReference type="GO" id="GO:0015276">
    <property type="term" value="F:ligand-gated monoatomic ion channel activity"/>
    <property type="evidence" value="ECO:0007669"/>
    <property type="project" value="InterPro"/>
</dbReference>
<keyword evidence="9" id="KW-0675">Receptor</keyword>
<keyword evidence="8 14" id="KW-0472">Membrane</keyword>
<keyword evidence="6 14" id="KW-1133">Transmembrane helix</keyword>
<dbReference type="Gene3D" id="3.20.20.80">
    <property type="entry name" value="Glycosidases"/>
    <property type="match status" value="1"/>
</dbReference>
<accession>A0A8J5K692</accession>
<dbReference type="SMART" id="SM00079">
    <property type="entry name" value="PBPe"/>
    <property type="match status" value="1"/>
</dbReference>
<keyword evidence="4" id="KW-0813">Transport</keyword>
<dbReference type="GO" id="GO:0016020">
    <property type="term" value="C:membrane"/>
    <property type="evidence" value="ECO:0007669"/>
    <property type="project" value="UniProtKB-SubCell"/>
</dbReference>
<evidence type="ECO:0000256" key="11">
    <source>
        <dbReference type="ARBA" id="ARBA00023286"/>
    </source>
</evidence>
<keyword evidence="7" id="KW-0406">Ion transport</keyword>
<dbReference type="Gene3D" id="2.60.40.1180">
    <property type="entry name" value="Golgi alpha-mannosidase II"/>
    <property type="match status" value="1"/>
</dbReference>
<dbReference type="GO" id="GO:0005975">
    <property type="term" value="P:carbohydrate metabolic process"/>
    <property type="evidence" value="ECO:0007669"/>
    <property type="project" value="InterPro"/>
</dbReference>
<dbReference type="InterPro" id="IPR052990">
    <property type="entry name" value="Sulfoquinovosidase_GH31"/>
</dbReference>
<keyword evidence="11" id="KW-1071">Ligand-gated ion channel</keyword>
<comment type="similarity">
    <text evidence="2">Belongs to the glycosyl hydrolase 31 family.</text>
</comment>
<dbReference type="InterPro" id="IPR044112">
    <property type="entry name" value="YihQ_TIM-like"/>
</dbReference>
<keyword evidence="12" id="KW-0407">Ion channel</keyword>
<dbReference type="PANTHER" id="PTHR46959">
    <property type="entry name" value="SULFOQUINOVOSIDASE"/>
    <property type="match status" value="1"/>
</dbReference>
<evidence type="ECO:0000256" key="9">
    <source>
        <dbReference type="ARBA" id="ARBA00023170"/>
    </source>
</evidence>
<dbReference type="CDD" id="cd14752">
    <property type="entry name" value="GH31_N"/>
    <property type="match status" value="1"/>
</dbReference>
<dbReference type="Gene3D" id="1.10.287.70">
    <property type="match status" value="1"/>
</dbReference>
<comment type="subcellular location">
    <subcellularLocation>
        <location evidence="1">Membrane</location>
        <topology evidence="1">Multi-pass membrane protein</topology>
    </subcellularLocation>
</comment>
<dbReference type="InterPro" id="IPR011013">
    <property type="entry name" value="Gal_mutarotase_sf_dom"/>
</dbReference>
<dbReference type="Pfam" id="PF00060">
    <property type="entry name" value="Lig_chan"/>
    <property type="match status" value="1"/>
</dbReference>
<organism evidence="16 17">
    <name type="scientific">Homarus americanus</name>
    <name type="common">American lobster</name>
    <dbReference type="NCBI Taxonomy" id="6706"/>
    <lineage>
        <taxon>Eukaryota</taxon>
        <taxon>Metazoa</taxon>
        <taxon>Ecdysozoa</taxon>
        <taxon>Arthropoda</taxon>
        <taxon>Crustacea</taxon>
        <taxon>Multicrustacea</taxon>
        <taxon>Malacostraca</taxon>
        <taxon>Eumalacostraca</taxon>
        <taxon>Eucarida</taxon>
        <taxon>Decapoda</taxon>
        <taxon>Pleocyemata</taxon>
        <taxon>Astacidea</taxon>
        <taxon>Nephropoidea</taxon>
        <taxon>Nephropidae</taxon>
        <taxon>Homarus</taxon>
    </lineage>
</organism>
<evidence type="ECO:0000256" key="14">
    <source>
        <dbReference type="SAM" id="Phobius"/>
    </source>
</evidence>
<dbReference type="InterPro" id="IPR019594">
    <property type="entry name" value="Glu/Gly-bd"/>
</dbReference>
<dbReference type="Gene3D" id="2.60.40.1760">
    <property type="entry name" value="glycosyl hydrolase (family 31)"/>
    <property type="match status" value="1"/>
</dbReference>
<dbReference type="SUPFAM" id="SSF51011">
    <property type="entry name" value="Glycosyl hydrolase domain"/>
    <property type="match status" value="1"/>
</dbReference>
<feature type="region of interest" description="Disordered" evidence="13">
    <location>
        <begin position="500"/>
        <end position="552"/>
    </location>
</feature>
<dbReference type="Pfam" id="PF21365">
    <property type="entry name" value="Glyco_hydro_31_3rd"/>
    <property type="match status" value="1"/>
</dbReference>
<dbReference type="GO" id="GO:0090599">
    <property type="term" value="F:alpha-glucosidase activity"/>
    <property type="evidence" value="ECO:0007669"/>
    <property type="project" value="UniProtKB-ARBA"/>
</dbReference>
<dbReference type="Proteomes" id="UP000747542">
    <property type="component" value="Unassembled WGS sequence"/>
</dbReference>
<evidence type="ECO:0000256" key="13">
    <source>
        <dbReference type="SAM" id="MobiDB-lite"/>
    </source>
</evidence>
<evidence type="ECO:0000256" key="4">
    <source>
        <dbReference type="ARBA" id="ARBA00022448"/>
    </source>
</evidence>
<evidence type="ECO:0000256" key="1">
    <source>
        <dbReference type="ARBA" id="ARBA00004141"/>
    </source>
</evidence>
<dbReference type="InterPro" id="IPR013780">
    <property type="entry name" value="Glyco_hydro_b"/>
</dbReference>
<gene>
    <name evidence="16" type="primary">yihQ-L</name>
    <name evidence="16" type="ORF">Hamer_G016099</name>
</gene>
<feature type="compositionally biased region" description="Low complexity" evidence="13">
    <location>
        <begin position="534"/>
        <end position="543"/>
    </location>
</feature>
<evidence type="ECO:0000256" key="12">
    <source>
        <dbReference type="ARBA" id="ARBA00023303"/>
    </source>
</evidence>
<evidence type="ECO:0000256" key="10">
    <source>
        <dbReference type="ARBA" id="ARBA00023180"/>
    </source>
</evidence>
<dbReference type="Gene3D" id="3.40.190.10">
    <property type="entry name" value="Periplasmic binding protein-like II"/>
    <property type="match status" value="1"/>
</dbReference>
<evidence type="ECO:0000256" key="5">
    <source>
        <dbReference type="ARBA" id="ARBA00022692"/>
    </source>
</evidence>
<dbReference type="EMBL" id="JAHLQT010014436">
    <property type="protein sequence ID" value="KAG7170296.1"/>
    <property type="molecule type" value="Genomic_DNA"/>
</dbReference>
<protein>
    <submittedName>
        <fullName evidence="16">Sulfoquinovosidase-like</fullName>
    </submittedName>
</protein>
<dbReference type="InterPro" id="IPR017853">
    <property type="entry name" value="GH"/>
</dbReference>